<dbReference type="InterPro" id="IPR051531">
    <property type="entry name" value="N-acetyltransferase"/>
</dbReference>
<dbReference type="PANTHER" id="PTHR43792">
    <property type="entry name" value="GNAT FAMILY, PUTATIVE (AFU_ORTHOLOGUE AFUA_3G00765)-RELATED-RELATED"/>
    <property type="match status" value="1"/>
</dbReference>
<name>A0AB38YD84_9GAMM</name>
<dbReference type="AlphaFoldDB" id="A0AB38YD84"/>
<dbReference type="EMBL" id="CP101717">
    <property type="protein sequence ID" value="WLD57220.1"/>
    <property type="molecule type" value="Genomic_DNA"/>
</dbReference>
<evidence type="ECO:0000256" key="1">
    <source>
        <dbReference type="ARBA" id="ARBA00022679"/>
    </source>
</evidence>
<evidence type="ECO:0000259" key="4">
    <source>
        <dbReference type="PROSITE" id="PS51186"/>
    </source>
</evidence>
<organism evidence="5">
    <name type="scientific">Salinispirillum sp. LH 10-3-1</name>
    <dbReference type="NCBI Taxonomy" id="2952525"/>
    <lineage>
        <taxon>Bacteria</taxon>
        <taxon>Pseudomonadati</taxon>
        <taxon>Pseudomonadota</taxon>
        <taxon>Gammaproteobacteria</taxon>
        <taxon>Oceanospirillales</taxon>
        <taxon>Saccharospirillaceae</taxon>
        <taxon>Salinispirillum</taxon>
    </lineage>
</organism>
<dbReference type="SUPFAM" id="SSF55729">
    <property type="entry name" value="Acyl-CoA N-acyltransferases (Nat)"/>
    <property type="match status" value="1"/>
</dbReference>
<keyword evidence="2" id="KW-0012">Acyltransferase</keyword>
<dbReference type="Gene3D" id="3.40.630.30">
    <property type="match status" value="1"/>
</dbReference>
<dbReference type="RefSeq" id="WP_304994507.1">
    <property type="nucleotide sequence ID" value="NZ_CP101717.1"/>
</dbReference>
<dbReference type="GO" id="GO:0016747">
    <property type="term" value="F:acyltransferase activity, transferring groups other than amino-acyl groups"/>
    <property type="evidence" value="ECO:0007669"/>
    <property type="project" value="InterPro"/>
</dbReference>
<accession>A0AB38YD84</accession>
<proteinExistence type="inferred from homology"/>
<evidence type="ECO:0000256" key="2">
    <source>
        <dbReference type="ARBA" id="ARBA00023315"/>
    </source>
</evidence>
<dbReference type="Pfam" id="PF13302">
    <property type="entry name" value="Acetyltransf_3"/>
    <property type="match status" value="1"/>
</dbReference>
<evidence type="ECO:0000313" key="5">
    <source>
        <dbReference type="EMBL" id="WLD57220.1"/>
    </source>
</evidence>
<reference evidence="5" key="1">
    <citation type="submission" date="2022-07" db="EMBL/GenBank/DDBJ databases">
        <title>Complete genome sequence of Salinispirillum sp. LH10-3-1 capable of multiple carbohydrate inversion isolated from a soda lake.</title>
        <authorList>
            <person name="Liu J."/>
            <person name="Zhai Y."/>
            <person name="Zhang H."/>
            <person name="Yang H."/>
            <person name="Qu J."/>
            <person name="Li J."/>
        </authorList>
    </citation>
    <scope>NUCLEOTIDE SEQUENCE</scope>
    <source>
        <strain evidence="5">LH 10-3-1</strain>
    </source>
</reference>
<dbReference type="PROSITE" id="PS51186">
    <property type="entry name" value="GNAT"/>
    <property type="match status" value="1"/>
</dbReference>
<sequence length="163" mass="18522">MINLREYRDSDIPLFVEYLSNPRVTRYLTSSIPESYSEADARWWVNEGSKDSIVKAIEYDGVFVGTIGVKPGSFERAHCGEIGYWLGEAHWGKGIATQAISAMTDTMFQTTKMVRLFAPVFAPNEASKRVLVKSGYHEEAVQEKACFKHGVFYNSHIYVKIKR</sequence>
<comment type="similarity">
    <text evidence="3">Belongs to the acetyltransferase family. RimJ subfamily.</text>
</comment>
<dbReference type="PANTHER" id="PTHR43792:SF8">
    <property type="entry name" value="[RIBOSOMAL PROTEIN US5]-ALANINE N-ACETYLTRANSFERASE"/>
    <property type="match status" value="1"/>
</dbReference>
<feature type="domain" description="N-acetyltransferase" evidence="4">
    <location>
        <begin position="2"/>
        <end position="163"/>
    </location>
</feature>
<keyword evidence="1" id="KW-0808">Transferase</keyword>
<gene>
    <name evidence="5" type="ORF">NFC81_10865</name>
</gene>
<dbReference type="InterPro" id="IPR016181">
    <property type="entry name" value="Acyl_CoA_acyltransferase"/>
</dbReference>
<evidence type="ECO:0000256" key="3">
    <source>
        <dbReference type="ARBA" id="ARBA00038502"/>
    </source>
</evidence>
<dbReference type="InterPro" id="IPR000182">
    <property type="entry name" value="GNAT_dom"/>
</dbReference>
<protein>
    <submittedName>
        <fullName evidence="5">GNAT family N-acetyltransferase</fullName>
    </submittedName>
</protein>